<dbReference type="Proteomes" id="UP000026962">
    <property type="component" value="Chromosome 11"/>
</dbReference>
<dbReference type="Gramene" id="OPUNC11G06660.1">
    <property type="protein sequence ID" value="OPUNC11G06660.1"/>
    <property type="gene ID" value="OPUNC11G06660"/>
</dbReference>
<dbReference type="STRING" id="4537.A0A0E0MDU5"/>
<dbReference type="eggNOG" id="ENOG502R3BD">
    <property type="taxonomic scope" value="Eukaryota"/>
</dbReference>
<feature type="compositionally biased region" description="Low complexity" evidence="5">
    <location>
        <begin position="69"/>
        <end position="78"/>
    </location>
</feature>
<feature type="signal peptide" evidence="4">
    <location>
        <begin position="1"/>
        <end position="26"/>
    </location>
</feature>
<dbReference type="Gene3D" id="2.40.480.10">
    <property type="entry name" value="Allene oxide cyclase-like"/>
    <property type="match status" value="1"/>
</dbReference>
<dbReference type="GO" id="GO:0009699">
    <property type="term" value="P:phenylpropanoid biosynthetic process"/>
    <property type="evidence" value="ECO:0007669"/>
    <property type="project" value="UniProtKB-ARBA"/>
</dbReference>
<accession>A0A0E0MDU5</accession>
<keyword evidence="4" id="KW-0052">Apoplast</keyword>
<comment type="subunit">
    <text evidence="2 4">Homodimer.</text>
</comment>
<comment type="subcellular location">
    <subcellularLocation>
        <location evidence="4">Secreted</location>
        <location evidence="4">Extracellular space</location>
        <location evidence="4">Apoplast</location>
    </subcellularLocation>
</comment>
<dbReference type="InterPro" id="IPR044859">
    <property type="entry name" value="Allene_oxi_cyc_Dirigent"/>
</dbReference>
<reference evidence="6" key="1">
    <citation type="submission" date="2015-04" db="UniProtKB">
        <authorList>
            <consortium name="EnsemblPlants"/>
        </authorList>
    </citation>
    <scope>IDENTIFICATION</scope>
</reference>
<evidence type="ECO:0000256" key="2">
    <source>
        <dbReference type="ARBA" id="ARBA00011738"/>
    </source>
</evidence>
<protein>
    <recommendedName>
        <fullName evidence="4">Dirigent protein</fullName>
    </recommendedName>
</protein>
<comment type="similarity">
    <text evidence="1 4">Belongs to the plant dirigent protein family.</text>
</comment>
<proteinExistence type="inferred from homology"/>
<evidence type="ECO:0000256" key="5">
    <source>
        <dbReference type="SAM" id="MobiDB-lite"/>
    </source>
</evidence>
<comment type="function">
    <text evidence="4">Dirigent proteins impart stereoselectivity on the phenoxy radical-coupling reaction, yielding optically active lignans from two molecules of coniferyl alcohol in the biosynthesis of lignans, flavonolignans, and alkaloids and thus plays a central role in plant secondary metabolism.</text>
</comment>
<dbReference type="InterPro" id="IPR004265">
    <property type="entry name" value="Dirigent"/>
</dbReference>
<name>A0A0E0MDU5_ORYPU</name>
<organism evidence="6">
    <name type="scientific">Oryza punctata</name>
    <name type="common">Red rice</name>
    <dbReference type="NCBI Taxonomy" id="4537"/>
    <lineage>
        <taxon>Eukaryota</taxon>
        <taxon>Viridiplantae</taxon>
        <taxon>Streptophyta</taxon>
        <taxon>Embryophyta</taxon>
        <taxon>Tracheophyta</taxon>
        <taxon>Spermatophyta</taxon>
        <taxon>Magnoliopsida</taxon>
        <taxon>Liliopsida</taxon>
        <taxon>Poales</taxon>
        <taxon>Poaceae</taxon>
        <taxon>BOP clade</taxon>
        <taxon>Oryzoideae</taxon>
        <taxon>Oryzeae</taxon>
        <taxon>Oryzinae</taxon>
        <taxon>Oryza</taxon>
    </lineage>
</organism>
<dbReference type="EnsemblPlants" id="OPUNC11G06660.1">
    <property type="protein sequence ID" value="OPUNC11G06660.1"/>
    <property type="gene ID" value="OPUNC11G06660"/>
</dbReference>
<dbReference type="Pfam" id="PF03018">
    <property type="entry name" value="Dirigent"/>
    <property type="match status" value="1"/>
</dbReference>
<evidence type="ECO:0000256" key="4">
    <source>
        <dbReference type="RuleBase" id="RU363099"/>
    </source>
</evidence>
<keyword evidence="3 4" id="KW-0964">Secreted</keyword>
<dbReference type="OMA" id="MDCGKLM"/>
<feature type="region of interest" description="Disordered" evidence="5">
    <location>
        <begin position="55"/>
        <end position="82"/>
    </location>
</feature>
<dbReference type="PANTHER" id="PTHR21495">
    <property type="entry name" value="NUCLEOPORIN-RELATED"/>
    <property type="match status" value="1"/>
</dbReference>
<evidence type="ECO:0000313" key="7">
    <source>
        <dbReference type="Proteomes" id="UP000026962"/>
    </source>
</evidence>
<evidence type="ECO:0000313" key="6">
    <source>
        <dbReference type="EnsemblPlants" id="OPUNC11G06660.1"/>
    </source>
</evidence>
<keyword evidence="7" id="KW-1185">Reference proteome</keyword>
<dbReference type="HOGENOM" id="CLU_087111_3_0_1"/>
<reference evidence="6" key="2">
    <citation type="submission" date="2018-05" db="EMBL/GenBank/DDBJ databases">
        <title>OpunRS2 (Oryza punctata Reference Sequence Version 2).</title>
        <authorList>
            <person name="Zhang J."/>
            <person name="Kudrna D."/>
            <person name="Lee S."/>
            <person name="Talag J."/>
            <person name="Welchert J."/>
            <person name="Wing R.A."/>
        </authorList>
    </citation>
    <scope>NUCLEOTIDE SEQUENCE [LARGE SCALE GENOMIC DNA]</scope>
</reference>
<evidence type="ECO:0000256" key="3">
    <source>
        <dbReference type="ARBA" id="ARBA00022525"/>
    </source>
</evidence>
<sequence length="181" mass="19273">MASLPSFLLGCFLAAAAVFLHHRIGASTTHLHFYMHDAYTGPSPTAMRVVSGRSLLEGSDGNNNNDATPSSSSSSSPPRQFGDIAALNNRARGHGQGFAVRVSEGGVVSDLSLHMVLDAGEHRGSTVTAKGRIDMDDGERESVVIGGTGRFRFARGYMVTKNYDYSLATGGIVEIDIYLQH</sequence>
<keyword evidence="4" id="KW-0732">Signal</keyword>
<feature type="chain" id="PRO_5008190908" description="Dirigent protein" evidence="4">
    <location>
        <begin position="27"/>
        <end position="181"/>
    </location>
</feature>
<dbReference type="AlphaFoldDB" id="A0A0E0MDU5"/>
<evidence type="ECO:0000256" key="1">
    <source>
        <dbReference type="ARBA" id="ARBA00010746"/>
    </source>
</evidence>
<dbReference type="GO" id="GO:0048046">
    <property type="term" value="C:apoplast"/>
    <property type="evidence" value="ECO:0007669"/>
    <property type="project" value="UniProtKB-SubCell"/>
</dbReference>